<organism evidence="2">
    <name type="scientific">Brassica oleracea</name>
    <name type="common">Wild cabbage</name>
    <dbReference type="NCBI Taxonomy" id="3712"/>
    <lineage>
        <taxon>Eukaryota</taxon>
        <taxon>Viridiplantae</taxon>
        <taxon>Streptophyta</taxon>
        <taxon>Embryophyta</taxon>
        <taxon>Tracheophyta</taxon>
        <taxon>Spermatophyta</taxon>
        <taxon>Magnoliopsida</taxon>
        <taxon>eudicotyledons</taxon>
        <taxon>Gunneridae</taxon>
        <taxon>Pentapetalae</taxon>
        <taxon>rosids</taxon>
        <taxon>malvids</taxon>
        <taxon>Brassicales</taxon>
        <taxon>Brassicaceae</taxon>
        <taxon>Brassiceae</taxon>
        <taxon>Brassica</taxon>
    </lineage>
</organism>
<protein>
    <submittedName>
        <fullName evidence="2">Uncharacterized protein</fullName>
    </submittedName>
</protein>
<evidence type="ECO:0000313" key="2">
    <source>
        <dbReference type="EMBL" id="VDD24531.1"/>
    </source>
</evidence>
<evidence type="ECO:0000256" key="1">
    <source>
        <dbReference type="SAM" id="MobiDB-lite"/>
    </source>
</evidence>
<reference evidence="2" key="1">
    <citation type="submission" date="2018-11" db="EMBL/GenBank/DDBJ databases">
        <authorList>
            <consortium name="Genoscope - CEA"/>
            <person name="William W."/>
        </authorList>
    </citation>
    <scope>NUCLEOTIDE SEQUENCE</scope>
</reference>
<accession>A0A3P6DM04</accession>
<feature type="compositionally biased region" description="Polar residues" evidence="1">
    <location>
        <begin position="1"/>
        <end position="25"/>
    </location>
</feature>
<name>A0A3P6DM04_BRAOL</name>
<feature type="compositionally biased region" description="Low complexity" evidence="1">
    <location>
        <begin position="26"/>
        <end position="37"/>
    </location>
</feature>
<dbReference type="EMBL" id="LR031874">
    <property type="protein sequence ID" value="VDD24531.1"/>
    <property type="molecule type" value="Genomic_DNA"/>
</dbReference>
<sequence>MIKPQSSTPAIDTSQWPSSSRTMTASTSVPVTTLPSPPVLSLKRPLLDYIRYGVINLQPFLSRGRRLDQAESSVSRRQGTVELSTLRSRVISLSASTELHGS</sequence>
<dbReference type="AlphaFoldDB" id="A0A3P6DM04"/>
<gene>
    <name evidence="2" type="ORF">BOLC2T10209H</name>
</gene>
<proteinExistence type="predicted"/>
<feature type="region of interest" description="Disordered" evidence="1">
    <location>
        <begin position="1"/>
        <end position="37"/>
    </location>
</feature>